<evidence type="ECO:0000313" key="3">
    <source>
        <dbReference type="Proteomes" id="UP001203880"/>
    </source>
</evidence>
<protein>
    <submittedName>
        <fullName evidence="2">DUF2798 domain-containing protein</fullName>
    </submittedName>
</protein>
<organism evidence="2 3">
    <name type="scientific">Ruegeria spongiae</name>
    <dbReference type="NCBI Taxonomy" id="2942209"/>
    <lineage>
        <taxon>Bacteria</taxon>
        <taxon>Pseudomonadati</taxon>
        <taxon>Pseudomonadota</taxon>
        <taxon>Alphaproteobacteria</taxon>
        <taxon>Rhodobacterales</taxon>
        <taxon>Roseobacteraceae</taxon>
        <taxon>Ruegeria</taxon>
    </lineage>
</organism>
<keyword evidence="1" id="KW-0472">Membrane</keyword>
<keyword evidence="3" id="KW-1185">Reference proteome</keyword>
<reference evidence="2" key="1">
    <citation type="submission" date="2022-05" db="EMBL/GenBank/DDBJ databases">
        <authorList>
            <person name="Park J.-S."/>
        </authorList>
    </citation>
    <scope>NUCLEOTIDE SEQUENCE</scope>
    <source>
        <strain evidence="2">2012CJ41-6</strain>
    </source>
</reference>
<evidence type="ECO:0000256" key="1">
    <source>
        <dbReference type="SAM" id="Phobius"/>
    </source>
</evidence>
<dbReference type="PROSITE" id="PS51257">
    <property type="entry name" value="PROKAR_LIPOPROTEIN"/>
    <property type="match status" value="1"/>
</dbReference>
<dbReference type="InterPro" id="IPR021529">
    <property type="entry name" value="DUF2798"/>
</dbReference>
<feature type="transmembrane region" description="Helical" evidence="1">
    <location>
        <begin position="44"/>
        <end position="64"/>
    </location>
</feature>
<dbReference type="EMBL" id="JAMFMB010000004">
    <property type="protein sequence ID" value="MCL6282739.1"/>
    <property type="molecule type" value="Genomic_DNA"/>
</dbReference>
<gene>
    <name evidence="2" type="ORF">M3P21_04275</name>
</gene>
<keyword evidence="1" id="KW-1133">Transmembrane helix</keyword>
<evidence type="ECO:0000313" key="2">
    <source>
        <dbReference type="EMBL" id="MCL6282739.1"/>
    </source>
</evidence>
<comment type="caution">
    <text evidence="2">The sequence shown here is derived from an EMBL/GenBank/DDBJ whole genome shotgun (WGS) entry which is preliminary data.</text>
</comment>
<sequence>MIPPRFAHPVFCLITSGLMSCIVTCVATIKAIGLGPQTFGDWMAAWSLSWPIAFVIILIAGPRIRRWVDSKTRR</sequence>
<dbReference type="Proteomes" id="UP001203880">
    <property type="component" value="Unassembled WGS sequence"/>
</dbReference>
<feature type="transmembrane region" description="Helical" evidence="1">
    <location>
        <begin position="12"/>
        <end position="32"/>
    </location>
</feature>
<name>A0ABT0Q1C8_9RHOB</name>
<accession>A0ABT0Q1C8</accession>
<dbReference type="Pfam" id="PF11391">
    <property type="entry name" value="DUF2798"/>
    <property type="match status" value="1"/>
</dbReference>
<proteinExistence type="predicted"/>
<keyword evidence="1" id="KW-0812">Transmembrane</keyword>
<dbReference type="RefSeq" id="WP_249707141.1">
    <property type="nucleotide sequence ID" value="NZ_JAMFMB010000004.1"/>
</dbReference>